<evidence type="ECO:0000256" key="4">
    <source>
        <dbReference type="ARBA" id="ARBA00022840"/>
    </source>
</evidence>
<evidence type="ECO:0000256" key="1">
    <source>
        <dbReference type="ARBA" id="ARBA00008276"/>
    </source>
</evidence>
<dbReference type="InterPro" id="IPR001645">
    <property type="entry name" value="Folylpolyglutamate_synth"/>
</dbReference>
<sequence>MSSDEAFFKEWTTRAPGSRRDLGRARRLAGAVGAVAAVPVLTVVGSKGKGTTATYASAYLASTGARVVTVTSPGLRSNCDRIRVDGVSISADHLAALGSRLTSVPLPPSGGYLSPAGLFTLAGVLHAQDVEADYLVLEAGMGGASDEVSLFPAEVVAVTEIFAEHIGILGETVAEIAREKAGVITPETKWAVTLPQSPDVRAQLKARAGDRLREITPEATPWTRNALLGRSAAAHLTDAQPTPVSVRLPARFSHHDIGGTRLIIDSPITGAGVRMSIDRALTEWGGVDRVLLCLPDHKDLDGAIEALKDLPVTFVRLPDTHLNFTRPLPPDWDVTTIDDVDARYVEALGGRVLALGTVYFTGHLLDNLDIPTDRLF</sequence>
<dbReference type="GO" id="GO:0005524">
    <property type="term" value="F:ATP binding"/>
    <property type="evidence" value="ECO:0007669"/>
    <property type="project" value="UniProtKB-KW"/>
</dbReference>
<comment type="caution">
    <text evidence="5">The sequence shown here is derived from an EMBL/GenBank/DDBJ whole genome shotgun (WGS) entry which is preliminary data.</text>
</comment>
<keyword evidence="3" id="KW-0547">Nucleotide-binding</keyword>
<protein>
    <recommendedName>
        <fullName evidence="7">Mur ligase central domain-containing protein</fullName>
    </recommendedName>
</protein>
<dbReference type="Gene3D" id="3.40.1190.10">
    <property type="entry name" value="Mur-like, catalytic domain"/>
    <property type="match status" value="1"/>
</dbReference>
<comment type="similarity">
    <text evidence="1">Belongs to the folylpolyglutamate synthase family.</text>
</comment>
<keyword evidence="4" id="KW-0067">ATP-binding</keyword>
<keyword evidence="2" id="KW-0436">Ligase</keyword>
<dbReference type="InterPro" id="IPR036565">
    <property type="entry name" value="Mur-like_cat_sf"/>
</dbReference>
<reference evidence="5 6" key="1">
    <citation type="submission" date="2020-01" db="EMBL/GenBank/DDBJ databases">
        <title>Herbidospora sp. NEAU-GS84 nov., a novel actinomycete isolated from soil.</title>
        <authorList>
            <person name="Han L."/>
        </authorList>
    </citation>
    <scope>NUCLEOTIDE SEQUENCE [LARGE SCALE GENOMIC DNA]</scope>
    <source>
        <strain evidence="5 6">NEAU-GS84</strain>
    </source>
</reference>
<dbReference type="AlphaFoldDB" id="A0A7C9NFN6"/>
<dbReference type="GO" id="GO:0004326">
    <property type="term" value="F:tetrahydrofolylpolyglutamate synthase activity"/>
    <property type="evidence" value="ECO:0007669"/>
    <property type="project" value="InterPro"/>
</dbReference>
<dbReference type="GO" id="GO:0005737">
    <property type="term" value="C:cytoplasm"/>
    <property type="evidence" value="ECO:0007669"/>
    <property type="project" value="TreeGrafter"/>
</dbReference>
<organism evidence="5 6">
    <name type="scientific">Herbidospora solisilvae</name>
    <dbReference type="NCBI Taxonomy" id="2696284"/>
    <lineage>
        <taxon>Bacteria</taxon>
        <taxon>Bacillati</taxon>
        <taxon>Actinomycetota</taxon>
        <taxon>Actinomycetes</taxon>
        <taxon>Streptosporangiales</taxon>
        <taxon>Streptosporangiaceae</taxon>
        <taxon>Herbidospora</taxon>
    </lineage>
</organism>
<evidence type="ECO:0000256" key="2">
    <source>
        <dbReference type="ARBA" id="ARBA00022598"/>
    </source>
</evidence>
<name>A0A7C9NFN6_9ACTN</name>
<dbReference type="SUPFAM" id="SSF53623">
    <property type="entry name" value="MurD-like peptide ligases, catalytic domain"/>
    <property type="match status" value="1"/>
</dbReference>
<evidence type="ECO:0008006" key="7">
    <source>
        <dbReference type="Google" id="ProtNLM"/>
    </source>
</evidence>
<gene>
    <name evidence="5" type="ORF">GT755_05765</name>
</gene>
<dbReference type="GO" id="GO:0008841">
    <property type="term" value="F:dihydrofolate synthase activity"/>
    <property type="evidence" value="ECO:0007669"/>
    <property type="project" value="TreeGrafter"/>
</dbReference>
<keyword evidence="6" id="KW-1185">Reference proteome</keyword>
<proteinExistence type="inferred from homology"/>
<accession>A0A7C9NFN6</accession>
<dbReference type="EMBL" id="WXEW01000002">
    <property type="protein sequence ID" value="NAS21192.1"/>
    <property type="molecule type" value="Genomic_DNA"/>
</dbReference>
<evidence type="ECO:0000313" key="6">
    <source>
        <dbReference type="Proteomes" id="UP000479526"/>
    </source>
</evidence>
<dbReference type="PANTHER" id="PTHR11136:SF0">
    <property type="entry name" value="DIHYDROFOLATE SYNTHETASE-RELATED"/>
    <property type="match status" value="1"/>
</dbReference>
<evidence type="ECO:0000256" key="3">
    <source>
        <dbReference type="ARBA" id="ARBA00022741"/>
    </source>
</evidence>
<dbReference type="PANTHER" id="PTHR11136">
    <property type="entry name" value="FOLYLPOLYGLUTAMATE SYNTHASE-RELATED"/>
    <property type="match status" value="1"/>
</dbReference>
<dbReference type="Proteomes" id="UP000479526">
    <property type="component" value="Unassembled WGS sequence"/>
</dbReference>
<evidence type="ECO:0000313" key="5">
    <source>
        <dbReference type="EMBL" id="NAS21192.1"/>
    </source>
</evidence>
<dbReference type="RefSeq" id="WP_161478702.1">
    <property type="nucleotide sequence ID" value="NZ_WXEW01000002.1"/>
</dbReference>